<evidence type="ECO:0000256" key="1">
    <source>
        <dbReference type="SAM" id="MobiDB-lite"/>
    </source>
</evidence>
<comment type="caution">
    <text evidence="2">The sequence shown here is derived from an EMBL/GenBank/DDBJ whole genome shotgun (WGS) entry which is preliminary data.</text>
</comment>
<dbReference type="Proteomes" id="UP000887013">
    <property type="component" value="Unassembled WGS sequence"/>
</dbReference>
<name>A0A8X6PR10_NEPPI</name>
<reference evidence="2" key="1">
    <citation type="submission" date="2020-08" db="EMBL/GenBank/DDBJ databases">
        <title>Multicomponent nature underlies the extraordinary mechanical properties of spider dragline silk.</title>
        <authorList>
            <person name="Kono N."/>
            <person name="Nakamura H."/>
            <person name="Mori M."/>
            <person name="Yoshida Y."/>
            <person name="Ohtoshi R."/>
            <person name="Malay A.D."/>
            <person name="Moran D.A.P."/>
            <person name="Tomita M."/>
            <person name="Numata K."/>
            <person name="Arakawa K."/>
        </authorList>
    </citation>
    <scope>NUCLEOTIDE SEQUENCE</scope>
</reference>
<feature type="region of interest" description="Disordered" evidence="1">
    <location>
        <begin position="67"/>
        <end position="91"/>
    </location>
</feature>
<protein>
    <submittedName>
        <fullName evidence="2">Uncharacterized protein</fullName>
    </submittedName>
</protein>
<feature type="region of interest" description="Disordered" evidence="1">
    <location>
        <begin position="1"/>
        <end position="32"/>
    </location>
</feature>
<keyword evidence="3" id="KW-1185">Reference proteome</keyword>
<organism evidence="2 3">
    <name type="scientific">Nephila pilipes</name>
    <name type="common">Giant wood spider</name>
    <name type="synonym">Nephila maculata</name>
    <dbReference type="NCBI Taxonomy" id="299642"/>
    <lineage>
        <taxon>Eukaryota</taxon>
        <taxon>Metazoa</taxon>
        <taxon>Ecdysozoa</taxon>
        <taxon>Arthropoda</taxon>
        <taxon>Chelicerata</taxon>
        <taxon>Arachnida</taxon>
        <taxon>Araneae</taxon>
        <taxon>Araneomorphae</taxon>
        <taxon>Entelegynae</taxon>
        <taxon>Araneoidea</taxon>
        <taxon>Nephilidae</taxon>
        <taxon>Nephila</taxon>
    </lineage>
</organism>
<sequence>MRRTSWQTAQREESGSCEGWPTKGGRSGDRTGLHCVRTEGCAGASTSSEGGDLCPAVTDPEDGHLSDVTARAPSFPGAERMRTGSRFIKNK</sequence>
<accession>A0A8X6PR10</accession>
<proteinExistence type="predicted"/>
<evidence type="ECO:0000313" key="3">
    <source>
        <dbReference type="Proteomes" id="UP000887013"/>
    </source>
</evidence>
<dbReference type="EMBL" id="BMAW01023693">
    <property type="protein sequence ID" value="GFT84081.1"/>
    <property type="molecule type" value="Genomic_DNA"/>
</dbReference>
<dbReference type="AlphaFoldDB" id="A0A8X6PR10"/>
<evidence type="ECO:0000313" key="2">
    <source>
        <dbReference type="EMBL" id="GFT84081.1"/>
    </source>
</evidence>
<gene>
    <name evidence="2" type="ORF">NPIL_547821</name>
</gene>